<name>A0A3P2A7W0_9NEIS</name>
<feature type="transmembrane region" description="Helical" evidence="1">
    <location>
        <begin position="6"/>
        <end position="22"/>
    </location>
</feature>
<protein>
    <submittedName>
        <fullName evidence="2">Uncharacterized protein</fullName>
    </submittedName>
</protein>
<evidence type="ECO:0000313" key="3">
    <source>
        <dbReference type="Proteomes" id="UP000269923"/>
    </source>
</evidence>
<dbReference type="EMBL" id="RQYC01000001">
    <property type="protein sequence ID" value="RRD91461.1"/>
    <property type="molecule type" value="Genomic_DNA"/>
</dbReference>
<keyword evidence="1" id="KW-0812">Transmembrane</keyword>
<reference evidence="2 3" key="1">
    <citation type="submission" date="2018-11" db="EMBL/GenBank/DDBJ databases">
        <title>Genomes From Bacteria Associated with the Canine Oral Cavity: a Test Case for Automated Genome-Based Taxonomic Assignment.</title>
        <authorList>
            <person name="Coil D.A."/>
            <person name="Jospin G."/>
            <person name="Darling A.E."/>
            <person name="Wallis C."/>
            <person name="Davis I.J."/>
            <person name="Harris S."/>
            <person name="Eisen J.A."/>
            <person name="Holcombe L.J."/>
            <person name="O'Flynn C."/>
        </authorList>
    </citation>
    <scope>NUCLEOTIDE SEQUENCE [LARGE SCALE GENOMIC DNA]</scope>
    <source>
        <strain evidence="2 3">COT-280</strain>
    </source>
</reference>
<sequence length="120" mass="14052">MDNILIIFNALAGLVVIWYAAGKLGNKQYGDWDAGLYVHSCVLVSAMVVVYDSLAYTRAHHWSEVCFNAAVAMYFVRRMWRRWYERKHTIVKHKPHIKLLIKKGLVNEELETIMELKQKK</sequence>
<keyword evidence="3" id="KW-1185">Reference proteome</keyword>
<comment type="caution">
    <text evidence="2">The sequence shown here is derived from an EMBL/GenBank/DDBJ whole genome shotgun (WGS) entry which is preliminary data.</text>
</comment>
<proteinExistence type="predicted"/>
<evidence type="ECO:0000256" key="1">
    <source>
        <dbReference type="SAM" id="Phobius"/>
    </source>
</evidence>
<dbReference type="AlphaFoldDB" id="A0A3P2A7W0"/>
<accession>A0A3P2A7W0</accession>
<organism evidence="2 3">
    <name type="scientific">Conchiformibius steedae</name>
    <dbReference type="NCBI Taxonomy" id="153493"/>
    <lineage>
        <taxon>Bacteria</taxon>
        <taxon>Pseudomonadati</taxon>
        <taxon>Pseudomonadota</taxon>
        <taxon>Betaproteobacteria</taxon>
        <taxon>Neisseriales</taxon>
        <taxon>Neisseriaceae</taxon>
        <taxon>Conchiformibius</taxon>
    </lineage>
</organism>
<dbReference type="RefSeq" id="WP_124793670.1">
    <property type="nucleotide sequence ID" value="NZ_RQYC01000001.1"/>
</dbReference>
<feature type="transmembrane region" description="Helical" evidence="1">
    <location>
        <begin position="34"/>
        <end position="53"/>
    </location>
</feature>
<keyword evidence="1" id="KW-1133">Transmembrane helix</keyword>
<evidence type="ECO:0000313" key="2">
    <source>
        <dbReference type="EMBL" id="RRD91461.1"/>
    </source>
</evidence>
<gene>
    <name evidence="2" type="ORF">EII21_00030</name>
</gene>
<dbReference type="Proteomes" id="UP000269923">
    <property type="component" value="Unassembled WGS sequence"/>
</dbReference>
<keyword evidence="1" id="KW-0472">Membrane</keyword>